<keyword evidence="1" id="KW-0812">Transmembrane</keyword>
<dbReference type="RefSeq" id="WP_166340181.1">
    <property type="nucleotide sequence ID" value="NZ_JAQPZS010000001.1"/>
</dbReference>
<organism evidence="2 3">
    <name type="scientific">Pseudoalteromonas lipolytica</name>
    <dbReference type="NCBI Taxonomy" id="570156"/>
    <lineage>
        <taxon>Bacteria</taxon>
        <taxon>Pseudomonadati</taxon>
        <taxon>Pseudomonadota</taxon>
        <taxon>Gammaproteobacteria</taxon>
        <taxon>Alteromonadales</taxon>
        <taxon>Pseudoalteromonadaceae</taxon>
        <taxon>Pseudoalteromonas</taxon>
    </lineage>
</organism>
<comment type="caution">
    <text evidence="2">The sequence shown here is derived from an EMBL/GenBank/DDBJ whole genome shotgun (WGS) entry which is preliminary data.</text>
</comment>
<gene>
    <name evidence="2" type="ORF">PQI24_01125</name>
</gene>
<sequence length="77" mass="8848">MDLLTLLLIVIVAFVSLVIAFIILSHMVRWAKKMPKGAYLFMALFPLISLFPIPPPVFENVAKAKHEQRKKQKQDDK</sequence>
<protein>
    <submittedName>
        <fullName evidence="2">Uncharacterized protein</fullName>
    </submittedName>
</protein>
<keyword evidence="1" id="KW-0472">Membrane</keyword>
<dbReference type="EMBL" id="JAQPZS010000001">
    <property type="protein sequence ID" value="MEJ6494612.1"/>
    <property type="molecule type" value="Genomic_DNA"/>
</dbReference>
<dbReference type="Proteomes" id="UP001377972">
    <property type="component" value="Unassembled WGS sequence"/>
</dbReference>
<keyword evidence="1" id="KW-1133">Transmembrane helix</keyword>
<evidence type="ECO:0000313" key="2">
    <source>
        <dbReference type="EMBL" id="MEJ6494612.1"/>
    </source>
</evidence>
<proteinExistence type="predicted"/>
<feature type="transmembrane region" description="Helical" evidence="1">
    <location>
        <begin position="37"/>
        <end position="53"/>
    </location>
</feature>
<evidence type="ECO:0000256" key="1">
    <source>
        <dbReference type="SAM" id="Phobius"/>
    </source>
</evidence>
<name>A0ABU8SNL3_9GAMM</name>
<reference evidence="2 3" key="1">
    <citation type="submission" date="2023-01" db="EMBL/GenBank/DDBJ databases">
        <title>Trichodesmium-associated heterotrophic epibiont bacteria.</title>
        <authorList>
            <person name="Cleveland C.S."/>
            <person name="Webb E.A."/>
        </authorList>
    </citation>
    <scope>NUCLEOTIDE SEQUENCE [LARGE SCALE GENOMIC DNA]</scope>
    <source>
        <strain evidence="2 3">USCH2</strain>
    </source>
</reference>
<evidence type="ECO:0000313" key="3">
    <source>
        <dbReference type="Proteomes" id="UP001377972"/>
    </source>
</evidence>
<keyword evidence="3" id="KW-1185">Reference proteome</keyword>
<feature type="transmembrane region" description="Helical" evidence="1">
    <location>
        <begin position="6"/>
        <end position="25"/>
    </location>
</feature>
<accession>A0ABU8SNL3</accession>